<comment type="caution">
    <text evidence="11">The sequence shown here is derived from an EMBL/GenBank/DDBJ whole genome shotgun (WGS) entry which is preliminary data.</text>
</comment>
<dbReference type="GO" id="GO:0005634">
    <property type="term" value="C:nucleus"/>
    <property type="evidence" value="ECO:0007669"/>
    <property type="project" value="TreeGrafter"/>
</dbReference>
<feature type="compositionally biased region" description="Low complexity" evidence="9">
    <location>
        <begin position="533"/>
        <end position="543"/>
    </location>
</feature>
<evidence type="ECO:0000259" key="10">
    <source>
        <dbReference type="PROSITE" id="PS50089"/>
    </source>
</evidence>
<evidence type="ECO:0000256" key="3">
    <source>
        <dbReference type="ARBA" id="ARBA00022679"/>
    </source>
</evidence>
<keyword evidence="12" id="KW-1185">Reference proteome</keyword>
<dbReference type="PANTHER" id="PTHR45931">
    <property type="entry name" value="SI:CH211-59O9.10"/>
    <property type="match status" value="1"/>
</dbReference>
<dbReference type="GO" id="GO:0061630">
    <property type="term" value="F:ubiquitin protein ligase activity"/>
    <property type="evidence" value="ECO:0007669"/>
    <property type="project" value="UniProtKB-EC"/>
</dbReference>
<dbReference type="Gene3D" id="3.30.40.10">
    <property type="entry name" value="Zinc/RING finger domain, C3HC4 (zinc finger)"/>
    <property type="match status" value="1"/>
</dbReference>
<dbReference type="PROSITE" id="PS50089">
    <property type="entry name" value="ZF_RING_2"/>
    <property type="match status" value="1"/>
</dbReference>
<evidence type="ECO:0000256" key="2">
    <source>
        <dbReference type="ARBA" id="ARBA00012483"/>
    </source>
</evidence>
<comment type="catalytic activity">
    <reaction evidence="1">
        <text>S-ubiquitinyl-[E2 ubiquitin-conjugating enzyme]-L-cysteine + [acceptor protein]-L-lysine = [E2 ubiquitin-conjugating enzyme]-L-cysteine + N(6)-ubiquitinyl-[acceptor protein]-L-lysine.</text>
        <dbReference type="EC" id="2.3.2.27"/>
    </reaction>
</comment>
<evidence type="ECO:0000256" key="1">
    <source>
        <dbReference type="ARBA" id="ARBA00000900"/>
    </source>
</evidence>
<dbReference type="EMBL" id="JAPUFD010000001">
    <property type="protein sequence ID" value="MDI1485280.1"/>
    <property type="molecule type" value="Genomic_DNA"/>
</dbReference>
<name>A0AA43TSJ3_9LECA</name>
<keyword evidence="6" id="KW-0833">Ubl conjugation pathway</keyword>
<evidence type="ECO:0000256" key="4">
    <source>
        <dbReference type="ARBA" id="ARBA00022723"/>
    </source>
</evidence>
<evidence type="ECO:0000256" key="9">
    <source>
        <dbReference type="SAM" id="MobiDB-lite"/>
    </source>
</evidence>
<dbReference type="FunFam" id="3.30.40.10:FF:000127">
    <property type="entry name" value="E3 ubiquitin-protein ligase RNF181"/>
    <property type="match status" value="1"/>
</dbReference>
<dbReference type="InterPro" id="IPR001841">
    <property type="entry name" value="Znf_RING"/>
</dbReference>
<dbReference type="GO" id="GO:0016567">
    <property type="term" value="P:protein ubiquitination"/>
    <property type="evidence" value="ECO:0007669"/>
    <property type="project" value="UniProtKB-ARBA"/>
</dbReference>
<keyword evidence="7" id="KW-0862">Zinc</keyword>
<keyword evidence="3" id="KW-0808">Transferase</keyword>
<accession>A0AA43TSJ3</accession>
<dbReference type="PANTHER" id="PTHR45931:SF16">
    <property type="entry name" value="RING_U-BOX SUPERFAMILY PROTEIN"/>
    <property type="match status" value="1"/>
</dbReference>
<evidence type="ECO:0000256" key="6">
    <source>
        <dbReference type="ARBA" id="ARBA00022786"/>
    </source>
</evidence>
<dbReference type="InterPro" id="IPR013083">
    <property type="entry name" value="Znf_RING/FYVE/PHD"/>
</dbReference>
<keyword evidence="4" id="KW-0479">Metal-binding</keyword>
<dbReference type="Proteomes" id="UP001161017">
    <property type="component" value="Unassembled WGS sequence"/>
</dbReference>
<dbReference type="EC" id="2.3.2.27" evidence="2"/>
<organism evidence="11 12">
    <name type="scientific">Ramalina farinacea</name>
    <dbReference type="NCBI Taxonomy" id="258253"/>
    <lineage>
        <taxon>Eukaryota</taxon>
        <taxon>Fungi</taxon>
        <taxon>Dikarya</taxon>
        <taxon>Ascomycota</taxon>
        <taxon>Pezizomycotina</taxon>
        <taxon>Lecanoromycetes</taxon>
        <taxon>OSLEUM clade</taxon>
        <taxon>Lecanoromycetidae</taxon>
        <taxon>Lecanorales</taxon>
        <taxon>Lecanorineae</taxon>
        <taxon>Ramalinaceae</taxon>
        <taxon>Ramalina</taxon>
    </lineage>
</organism>
<feature type="compositionally biased region" description="Low complexity" evidence="9">
    <location>
        <begin position="443"/>
        <end position="456"/>
    </location>
</feature>
<evidence type="ECO:0000313" key="11">
    <source>
        <dbReference type="EMBL" id="MDI1485280.1"/>
    </source>
</evidence>
<evidence type="ECO:0000256" key="7">
    <source>
        <dbReference type="ARBA" id="ARBA00022833"/>
    </source>
</evidence>
<feature type="domain" description="RING-type" evidence="10">
    <location>
        <begin position="368"/>
        <end position="409"/>
    </location>
</feature>
<dbReference type="SMART" id="SM00184">
    <property type="entry name" value="RING"/>
    <property type="match status" value="1"/>
</dbReference>
<protein>
    <recommendedName>
        <fullName evidence="2">RING-type E3 ubiquitin transferase</fullName>
        <ecNumber evidence="2">2.3.2.27</ecNumber>
    </recommendedName>
</protein>
<dbReference type="InterPro" id="IPR051834">
    <property type="entry name" value="RING_finger_E3_ligase"/>
</dbReference>
<sequence>MSSRPTAVPSEREMVMCHACANEWFNDEHGLKCPQCQGEAVEIVRPDIFATQGIFTDFMTAQITPDSDPRSEDFPSFPDYDRFGSPSMPSHPQTPNPMNNHYPWEDPLDPDHEDIDHVSFSPAPGVHFERFTSVRTGGSRGGQRPGRTPADEVVGTLFQAFGGFMQGANNQNRPGGPPHARATVFTGNTRFNPTLFGPPHSPSSPPHSPNQGSRYRRSFHGAWPDPHAGAGRNTWTAEERIFPQDLPRGNGNASDPATGIQAMMQTLFAQINHNHAVERGPAAGHQEAGGMPHVFGPFDFLRSMLDPANAVHGDVAMTPEALDRIISQMMEQNGGSSAPGPASAAAIAALPKKRVDKTMMGSDGKAECSVCMENVELGDEVTFLPCKHWFHELCVGIWLKEHDTCPHCRQSITPPGQGAPNGPGGSNNSTTNNSERPIPRHPTTPAGSSPTTPQPGLSSTNPFGLRPHPGMVNAARMPPMPPQMQPQMQPLSHPQSPFTQPGMQQPYVPGGYPAYPEPQSYVQPPPQPPPSVQPVSSSSSASPRNVRRHHSSRQSSSRSNDTGRDRAPSNSSGGGGVTGWFRGLASRSSRNSES</sequence>
<evidence type="ECO:0000256" key="5">
    <source>
        <dbReference type="ARBA" id="ARBA00022771"/>
    </source>
</evidence>
<dbReference type="SUPFAM" id="SSF57850">
    <property type="entry name" value="RING/U-box"/>
    <property type="match status" value="1"/>
</dbReference>
<evidence type="ECO:0000313" key="12">
    <source>
        <dbReference type="Proteomes" id="UP001161017"/>
    </source>
</evidence>
<feature type="compositionally biased region" description="Pro residues" evidence="9">
    <location>
        <begin position="523"/>
        <end position="532"/>
    </location>
</feature>
<evidence type="ECO:0000256" key="8">
    <source>
        <dbReference type="PROSITE-ProRule" id="PRU00175"/>
    </source>
</evidence>
<feature type="region of interest" description="Disordered" evidence="9">
    <location>
        <begin position="167"/>
        <end position="232"/>
    </location>
</feature>
<feature type="compositionally biased region" description="Polar residues" evidence="9">
    <location>
        <begin position="492"/>
        <end position="503"/>
    </location>
</feature>
<dbReference type="GO" id="GO:0006511">
    <property type="term" value="P:ubiquitin-dependent protein catabolic process"/>
    <property type="evidence" value="ECO:0007669"/>
    <property type="project" value="TreeGrafter"/>
</dbReference>
<feature type="region of interest" description="Disordered" evidence="9">
    <location>
        <begin position="414"/>
        <end position="594"/>
    </location>
</feature>
<gene>
    <name evidence="11" type="ORF">OHK93_000417</name>
</gene>
<feature type="compositionally biased region" description="Pro residues" evidence="9">
    <location>
        <begin position="199"/>
        <end position="208"/>
    </location>
</feature>
<keyword evidence="5 8" id="KW-0863">Zinc-finger</keyword>
<dbReference type="Pfam" id="PF13639">
    <property type="entry name" value="zf-RING_2"/>
    <property type="match status" value="1"/>
</dbReference>
<proteinExistence type="predicted"/>
<dbReference type="GO" id="GO:0008270">
    <property type="term" value="F:zinc ion binding"/>
    <property type="evidence" value="ECO:0007669"/>
    <property type="project" value="UniProtKB-KW"/>
</dbReference>
<reference evidence="11" key="1">
    <citation type="journal article" date="2023" name="Genome Biol. Evol.">
        <title>First Whole Genome Sequence and Flow Cytometry Genome Size Data for the Lichen-Forming Fungus Ramalina farinacea (Ascomycota).</title>
        <authorList>
            <person name="Llewellyn T."/>
            <person name="Mian S."/>
            <person name="Hill R."/>
            <person name="Leitch I.J."/>
            <person name="Gaya E."/>
        </authorList>
    </citation>
    <scope>NUCLEOTIDE SEQUENCE</scope>
    <source>
        <strain evidence="11">LIQ254RAFAR</strain>
    </source>
</reference>
<dbReference type="AlphaFoldDB" id="A0AA43TSJ3"/>